<gene>
    <name evidence="4" type="ORF">S12H4_18738</name>
</gene>
<proteinExistence type="inferred from homology"/>
<dbReference type="Pfam" id="PF00164">
    <property type="entry name" value="Ribosom_S12_S23"/>
    <property type="match status" value="1"/>
</dbReference>
<keyword evidence="2" id="KW-0689">Ribosomal protein</keyword>
<dbReference type="GO" id="GO:0005840">
    <property type="term" value="C:ribosome"/>
    <property type="evidence" value="ECO:0007669"/>
    <property type="project" value="UniProtKB-KW"/>
</dbReference>
<reference evidence="4" key="1">
    <citation type="journal article" date="2014" name="Front. Microbiol.">
        <title>High frequency of phylogenetically diverse reductive dehalogenase-homologous genes in deep subseafloor sedimentary metagenomes.</title>
        <authorList>
            <person name="Kawai M."/>
            <person name="Futagami T."/>
            <person name="Toyoda A."/>
            <person name="Takaki Y."/>
            <person name="Nishi S."/>
            <person name="Hori S."/>
            <person name="Arai W."/>
            <person name="Tsubouchi T."/>
            <person name="Morono Y."/>
            <person name="Uchiyama I."/>
            <person name="Ito T."/>
            <person name="Fujiyama A."/>
            <person name="Inagaki F."/>
            <person name="Takami H."/>
        </authorList>
    </citation>
    <scope>NUCLEOTIDE SEQUENCE</scope>
    <source>
        <strain evidence="4">Expedition CK06-06</strain>
    </source>
</reference>
<evidence type="ECO:0000313" key="4">
    <source>
        <dbReference type="EMBL" id="GAI78603.1"/>
    </source>
</evidence>
<evidence type="ECO:0000256" key="1">
    <source>
        <dbReference type="ARBA" id="ARBA00005657"/>
    </source>
</evidence>
<organism evidence="4">
    <name type="scientific">marine sediment metagenome</name>
    <dbReference type="NCBI Taxonomy" id="412755"/>
    <lineage>
        <taxon>unclassified sequences</taxon>
        <taxon>metagenomes</taxon>
        <taxon>ecological metagenomes</taxon>
    </lineage>
</organism>
<dbReference type="EMBL" id="BARW01009288">
    <property type="protein sequence ID" value="GAI78603.1"/>
    <property type="molecule type" value="Genomic_DNA"/>
</dbReference>
<comment type="similarity">
    <text evidence="1">Belongs to the universal ribosomal protein uS12 family.</text>
</comment>
<sequence>MGLKSAIKSKKNRKKFRWKDRKYKVRTLNLYAKSDPLEGANQAKGIVLQKVQKEAKQPNSAMRKCCRVQLKKNGKQVTAFIPGNLAQKLIF</sequence>
<dbReference type="GO" id="GO:1990904">
    <property type="term" value="C:ribonucleoprotein complex"/>
    <property type="evidence" value="ECO:0007669"/>
    <property type="project" value="UniProtKB-KW"/>
</dbReference>
<dbReference type="SUPFAM" id="SSF50249">
    <property type="entry name" value="Nucleic acid-binding proteins"/>
    <property type="match status" value="1"/>
</dbReference>
<evidence type="ECO:0008006" key="5">
    <source>
        <dbReference type="Google" id="ProtNLM"/>
    </source>
</evidence>
<dbReference type="AlphaFoldDB" id="X1RDF9"/>
<dbReference type="GO" id="GO:0003735">
    <property type="term" value="F:structural constituent of ribosome"/>
    <property type="evidence" value="ECO:0007669"/>
    <property type="project" value="InterPro"/>
</dbReference>
<evidence type="ECO:0000256" key="2">
    <source>
        <dbReference type="ARBA" id="ARBA00022980"/>
    </source>
</evidence>
<name>X1RDF9_9ZZZZ</name>
<dbReference type="PANTHER" id="PTHR11652">
    <property type="entry name" value="30S RIBOSOMAL PROTEIN S12 FAMILY MEMBER"/>
    <property type="match status" value="1"/>
</dbReference>
<dbReference type="FunFam" id="2.40.50.140:FF:000007">
    <property type="entry name" value="40S ribosomal protein S23"/>
    <property type="match status" value="1"/>
</dbReference>
<dbReference type="Gene3D" id="2.40.50.140">
    <property type="entry name" value="Nucleic acid-binding proteins"/>
    <property type="match status" value="1"/>
</dbReference>
<dbReference type="PROSITE" id="PS00055">
    <property type="entry name" value="RIBOSOMAL_S12"/>
    <property type="match status" value="1"/>
</dbReference>
<evidence type="ECO:0000256" key="3">
    <source>
        <dbReference type="ARBA" id="ARBA00023274"/>
    </source>
</evidence>
<dbReference type="InterPro" id="IPR012340">
    <property type="entry name" value="NA-bd_OB-fold"/>
</dbReference>
<dbReference type="GO" id="GO:0006412">
    <property type="term" value="P:translation"/>
    <property type="evidence" value="ECO:0007669"/>
    <property type="project" value="InterPro"/>
</dbReference>
<comment type="caution">
    <text evidence="4">The sequence shown here is derived from an EMBL/GenBank/DDBJ whole genome shotgun (WGS) entry which is preliminary data.</text>
</comment>
<accession>X1RDF9</accession>
<keyword evidence="3" id="KW-0687">Ribonucleoprotein</keyword>
<protein>
    <recommendedName>
        <fullName evidence="5">30S ribosomal protein S12</fullName>
    </recommendedName>
</protein>
<dbReference type="InterPro" id="IPR006032">
    <property type="entry name" value="Ribosomal_uS12"/>
</dbReference>